<evidence type="ECO:0000256" key="7">
    <source>
        <dbReference type="ARBA" id="ARBA00022946"/>
    </source>
</evidence>
<gene>
    <name evidence="12" type="ORF">CBR_g38031</name>
</gene>
<keyword evidence="5" id="KW-0934">Plastid</keyword>
<dbReference type="Gramene" id="GBG63409">
    <property type="protein sequence ID" value="GBG63409"/>
    <property type="gene ID" value="CBR_g38031"/>
</dbReference>
<feature type="compositionally biased region" description="Low complexity" evidence="10">
    <location>
        <begin position="919"/>
        <end position="956"/>
    </location>
</feature>
<dbReference type="InterPro" id="IPR007314">
    <property type="entry name" value="Cofac_haem-bd_dom"/>
</dbReference>
<dbReference type="PANTHER" id="PTHR31620">
    <property type="entry name" value="PROTEIN RETICULATA-RELATED 2, CHLOROPLASTIC-RELATED"/>
    <property type="match status" value="1"/>
</dbReference>
<dbReference type="GO" id="GO:0009507">
    <property type="term" value="C:chloroplast"/>
    <property type="evidence" value="ECO:0007669"/>
    <property type="project" value="UniProtKB-SubCell"/>
</dbReference>
<keyword evidence="4" id="KW-0150">Chloroplast</keyword>
<feature type="compositionally biased region" description="Basic residues" evidence="10">
    <location>
        <begin position="159"/>
        <end position="170"/>
    </location>
</feature>
<dbReference type="PANTHER" id="PTHR31620:SF2">
    <property type="entry name" value="PROTEIN RETICULATA-RELATED 5, CHLOROPLASTIC"/>
    <property type="match status" value="1"/>
</dbReference>
<sequence>MVAVVAGSLSACMRSEVSLAEQWGTATTSPGRDRVSEQKRAGVSHVCSCSHSSVNGSAVAIRWEAGHLIHGKRGQKLRSVKSVRTKTKAMAAIGTRVMSAATRGAPSEGTVLLSCCAKKKLKGREGARERELSSLSFFFGEGRSELVTGAAGSVAGSKRQGRRGGRARRARAMALRELVGTARACAEEHNMRRGRGSASASSRSTPAVAVAAAAAAAAESIERKPREGDDEGGVNGDLASQRRGECSTAGDRMEWRPRRRALMGAVMAGLIGATWADAQLAQAATPASVPGPKAPLWLLGDSGANSASGVSLESLNQSRVYDASALGEPGAIGDKARVWKTLTSARVIYLGESERSPDPDDRLLELNITAQLRELCSTEGEEERPITLVLQRFHRPMQEHLNLYISGKLSDDELRAAVMHWPAGRWEECLPLLHYARENGIRLVAGGVPDMVLRNVEAHGVKALSDRDRRKYVPPLGGGGVVVPGWERSSSLQEKLLPYKASLPRGPGPSKFAQARLLVDHTMAMTIVEVLADAKQQGIVVAITGASHVQFGAKGRAIPMRVAQKMKGISQVVVMLNPERQRSRVEGELPEADFLWYSAAKQCNRNCFDRAEVARVMGAAGFTRDSLPQDLQAGLDQGLVAPDVLKTFSELDQHPWISMFARRFQGLRERWLADPRFLQRLAIEEAISISTTLAAQYEKRRERFWSELEYVFTDVTRGALVDFFTVWLPAPTLSFRSVIAPPADAGGNGLLGLSALLGSLPDNAFQRGRPGENITVLQRVLAVVVGGGKLFGVGLVASMGTLSLTNAYMNFRQKMKPQKKTASRRSPLLKTGLVYALFLATSSNLRYQQWVDLARFFNLQAKNDTPPPESAAFHPSAAIKDLPALHDPEHQHGAEEPSSSALMPTVIRVDVVPPHTIISDNSASNNVSATAAPSLPLPLPSGLTAAAASSTTSSPESPDHHR</sequence>
<dbReference type="Gene3D" id="3.40.50.11550">
    <property type="match status" value="1"/>
</dbReference>
<dbReference type="Pfam" id="PF11891">
    <property type="entry name" value="RETICULATA-like"/>
    <property type="match status" value="1"/>
</dbReference>
<proteinExistence type="inferred from homology"/>
<organism evidence="12 13">
    <name type="scientific">Chara braunii</name>
    <name type="common">Braun's stonewort</name>
    <dbReference type="NCBI Taxonomy" id="69332"/>
    <lineage>
        <taxon>Eukaryota</taxon>
        <taxon>Viridiplantae</taxon>
        <taxon>Streptophyta</taxon>
        <taxon>Charophyceae</taxon>
        <taxon>Charales</taxon>
        <taxon>Characeae</taxon>
        <taxon>Chara</taxon>
    </lineage>
</organism>
<reference evidence="12 13" key="1">
    <citation type="journal article" date="2018" name="Cell">
        <title>The Chara Genome: Secondary Complexity and Implications for Plant Terrestrialization.</title>
        <authorList>
            <person name="Nishiyama T."/>
            <person name="Sakayama H."/>
            <person name="Vries J.D."/>
            <person name="Buschmann H."/>
            <person name="Saint-Marcoux D."/>
            <person name="Ullrich K.K."/>
            <person name="Haas F.B."/>
            <person name="Vanderstraeten L."/>
            <person name="Becker D."/>
            <person name="Lang D."/>
            <person name="Vosolsobe S."/>
            <person name="Rombauts S."/>
            <person name="Wilhelmsson P.K.I."/>
            <person name="Janitza P."/>
            <person name="Kern R."/>
            <person name="Heyl A."/>
            <person name="Rumpler F."/>
            <person name="Villalobos L.I.A.C."/>
            <person name="Clay J.M."/>
            <person name="Skokan R."/>
            <person name="Toyoda A."/>
            <person name="Suzuki Y."/>
            <person name="Kagoshima H."/>
            <person name="Schijlen E."/>
            <person name="Tajeshwar N."/>
            <person name="Catarino B."/>
            <person name="Hetherington A.J."/>
            <person name="Saltykova A."/>
            <person name="Bonnot C."/>
            <person name="Breuninger H."/>
            <person name="Symeonidi A."/>
            <person name="Radhakrishnan G.V."/>
            <person name="Van Nieuwerburgh F."/>
            <person name="Deforce D."/>
            <person name="Chang C."/>
            <person name="Karol K.G."/>
            <person name="Hedrich R."/>
            <person name="Ulvskov P."/>
            <person name="Glockner G."/>
            <person name="Delwiche C.F."/>
            <person name="Petrasek J."/>
            <person name="Van de Peer Y."/>
            <person name="Friml J."/>
            <person name="Beilby M."/>
            <person name="Dolan L."/>
            <person name="Kohara Y."/>
            <person name="Sugano S."/>
            <person name="Fujiyama A."/>
            <person name="Delaux P.-M."/>
            <person name="Quint M."/>
            <person name="TheiBen G."/>
            <person name="Hagemann M."/>
            <person name="Harholt J."/>
            <person name="Dunand C."/>
            <person name="Zachgo S."/>
            <person name="Langdale J."/>
            <person name="Maumus F."/>
            <person name="Straeten D.V.D."/>
            <person name="Gould S.B."/>
            <person name="Rensing S.A."/>
        </authorList>
    </citation>
    <scope>NUCLEOTIDE SEQUENCE [LARGE SCALE GENOMIC DNA]</scope>
    <source>
        <strain evidence="12 13">S276</strain>
    </source>
</reference>
<feature type="compositionally biased region" description="Basic and acidic residues" evidence="10">
    <location>
        <begin position="240"/>
        <end position="252"/>
    </location>
</feature>
<dbReference type="SUPFAM" id="SSF159501">
    <property type="entry name" value="EreA/ChaN-like"/>
    <property type="match status" value="1"/>
</dbReference>
<evidence type="ECO:0000256" key="10">
    <source>
        <dbReference type="SAM" id="MobiDB-lite"/>
    </source>
</evidence>
<feature type="region of interest" description="Disordered" evidence="10">
    <location>
        <begin position="219"/>
        <end position="252"/>
    </location>
</feature>
<keyword evidence="9" id="KW-0472">Membrane</keyword>
<evidence type="ECO:0000256" key="2">
    <source>
        <dbReference type="ARBA" id="ARBA00004229"/>
    </source>
</evidence>
<name>A0A388K032_CHABU</name>
<evidence type="ECO:0000313" key="13">
    <source>
        <dbReference type="Proteomes" id="UP000265515"/>
    </source>
</evidence>
<feature type="region of interest" description="Disordered" evidence="10">
    <location>
        <begin position="186"/>
        <end position="205"/>
    </location>
</feature>
<comment type="caution">
    <text evidence="12">The sequence shown here is derived from an EMBL/GenBank/DDBJ whole genome shotgun (WGS) entry which is preliminary data.</text>
</comment>
<dbReference type="Pfam" id="PF04187">
    <property type="entry name" value="Cofac_haem_bdg"/>
    <property type="match status" value="1"/>
</dbReference>
<comment type="similarity">
    <text evidence="3">Belongs to the RETICULATA family.</text>
</comment>
<dbReference type="GO" id="GO:0016020">
    <property type="term" value="C:membrane"/>
    <property type="evidence" value="ECO:0007669"/>
    <property type="project" value="UniProtKB-SubCell"/>
</dbReference>
<accession>A0A388K032</accession>
<dbReference type="OrthoDB" id="205639at2759"/>
<evidence type="ECO:0000256" key="8">
    <source>
        <dbReference type="ARBA" id="ARBA00022989"/>
    </source>
</evidence>
<comment type="subcellular location">
    <subcellularLocation>
        <location evidence="1">Membrane</location>
        <topology evidence="1">Multi-pass membrane protein</topology>
    </subcellularLocation>
    <subcellularLocation>
        <location evidence="2">Plastid</location>
        <location evidence="2">Chloroplast</location>
    </subcellularLocation>
</comment>
<feature type="region of interest" description="Disordered" evidence="10">
    <location>
        <begin position="919"/>
        <end position="962"/>
    </location>
</feature>
<evidence type="ECO:0000256" key="3">
    <source>
        <dbReference type="ARBA" id="ARBA00010793"/>
    </source>
</evidence>
<dbReference type="EMBL" id="BFEA01000039">
    <property type="protein sequence ID" value="GBG63409.1"/>
    <property type="molecule type" value="Genomic_DNA"/>
</dbReference>
<evidence type="ECO:0000256" key="9">
    <source>
        <dbReference type="ARBA" id="ARBA00023136"/>
    </source>
</evidence>
<protein>
    <recommendedName>
        <fullName evidence="11">Haem-binding uptake Tiki superfamily ChaN domain-containing protein</fullName>
    </recommendedName>
</protein>
<keyword evidence="7" id="KW-0809">Transit peptide</keyword>
<feature type="region of interest" description="Disordered" evidence="10">
    <location>
        <begin position="151"/>
        <end position="170"/>
    </location>
</feature>
<evidence type="ECO:0000256" key="5">
    <source>
        <dbReference type="ARBA" id="ARBA00022640"/>
    </source>
</evidence>
<keyword evidence="8" id="KW-1133">Transmembrane helix</keyword>
<evidence type="ECO:0000256" key="4">
    <source>
        <dbReference type="ARBA" id="ARBA00022528"/>
    </source>
</evidence>
<dbReference type="Proteomes" id="UP000265515">
    <property type="component" value="Unassembled WGS sequence"/>
</dbReference>
<evidence type="ECO:0000313" key="12">
    <source>
        <dbReference type="EMBL" id="GBG63409.1"/>
    </source>
</evidence>
<dbReference type="STRING" id="69332.A0A388K032"/>
<evidence type="ECO:0000256" key="1">
    <source>
        <dbReference type="ARBA" id="ARBA00004141"/>
    </source>
</evidence>
<dbReference type="AlphaFoldDB" id="A0A388K032"/>
<evidence type="ECO:0000256" key="6">
    <source>
        <dbReference type="ARBA" id="ARBA00022692"/>
    </source>
</evidence>
<keyword evidence="6" id="KW-0812">Transmembrane</keyword>
<dbReference type="InterPro" id="IPR021825">
    <property type="entry name" value="RETICULATA-related"/>
</dbReference>
<keyword evidence="13" id="KW-1185">Reference proteome</keyword>
<feature type="domain" description="Haem-binding uptake Tiki superfamily ChaN" evidence="11">
    <location>
        <begin position="338"/>
        <end position="561"/>
    </location>
</feature>
<evidence type="ECO:0000259" key="11">
    <source>
        <dbReference type="Pfam" id="PF04187"/>
    </source>
</evidence>